<keyword evidence="2" id="KW-0808">Transferase</keyword>
<evidence type="ECO:0000313" key="3">
    <source>
        <dbReference type="Proteomes" id="UP001203423"/>
    </source>
</evidence>
<evidence type="ECO:0000313" key="2">
    <source>
        <dbReference type="EMBL" id="MCL1122923.1"/>
    </source>
</evidence>
<keyword evidence="3" id="KW-1185">Reference proteome</keyword>
<dbReference type="InterPro" id="IPR016181">
    <property type="entry name" value="Acyl_CoA_acyltransferase"/>
</dbReference>
<dbReference type="GO" id="GO:0016746">
    <property type="term" value="F:acyltransferase activity"/>
    <property type="evidence" value="ECO:0007669"/>
    <property type="project" value="UniProtKB-KW"/>
</dbReference>
<dbReference type="Gene3D" id="3.40.630.30">
    <property type="match status" value="1"/>
</dbReference>
<keyword evidence="2" id="KW-0012">Acyltransferase</keyword>
<feature type="domain" description="N-acetyltransferase" evidence="1">
    <location>
        <begin position="1"/>
        <end position="182"/>
    </location>
</feature>
<reference evidence="2 3" key="1">
    <citation type="submission" date="2022-01" db="EMBL/GenBank/DDBJ databases">
        <title>Whole genome-based taxonomy of the Shewanellaceae.</title>
        <authorList>
            <person name="Martin-Rodriguez A.J."/>
        </authorList>
    </citation>
    <scope>NUCLEOTIDE SEQUENCE [LARGE SCALE GENOMIC DNA]</scope>
    <source>
        <strain evidence="2 3">DSM 17177</strain>
    </source>
</reference>
<organism evidence="2 3">
    <name type="scientific">Shewanella surugensis</name>
    <dbReference type="NCBI Taxonomy" id="212020"/>
    <lineage>
        <taxon>Bacteria</taxon>
        <taxon>Pseudomonadati</taxon>
        <taxon>Pseudomonadota</taxon>
        <taxon>Gammaproteobacteria</taxon>
        <taxon>Alteromonadales</taxon>
        <taxon>Shewanellaceae</taxon>
        <taxon>Shewanella</taxon>
    </lineage>
</organism>
<dbReference type="EC" id="2.3.1.-" evidence="2"/>
<dbReference type="InterPro" id="IPR000182">
    <property type="entry name" value="GNAT_dom"/>
</dbReference>
<dbReference type="PROSITE" id="PS51186">
    <property type="entry name" value="GNAT"/>
    <property type="match status" value="1"/>
</dbReference>
<comment type="caution">
    <text evidence="2">The sequence shown here is derived from an EMBL/GenBank/DDBJ whole genome shotgun (WGS) entry which is preliminary data.</text>
</comment>
<proteinExistence type="predicted"/>
<sequence length="182" mass="21204">MKIRAANSRDISQLTLLEKEYNQDELSTSAMANNMQGQSFSRDDLALLIDKEYLWVAEEQNAIVAYVIAGSWSFFERWPIYQVLLKQVKQLDLNSVTLTKNNSCQYGPIWIHPDHRGQGLFEGLVQQLKDQIANQYPYMLTFISEDNERSFAAHTQKSSMKVIDFFSFEDRDYYLLLSHTKD</sequence>
<gene>
    <name evidence="2" type="ORF">L2764_00110</name>
</gene>
<evidence type="ECO:0000259" key="1">
    <source>
        <dbReference type="PROSITE" id="PS51186"/>
    </source>
</evidence>
<name>A0ABT0L5G7_9GAMM</name>
<dbReference type="Pfam" id="PF00583">
    <property type="entry name" value="Acetyltransf_1"/>
    <property type="match status" value="1"/>
</dbReference>
<dbReference type="Proteomes" id="UP001203423">
    <property type="component" value="Unassembled WGS sequence"/>
</dbReference>
<accession>A0ABT0L5G7</accession>
<protein>
    <submittedName>
        <fullName evidence="2">GNAT family N-acetyltransferase</fullName>
        <ecNumber evidence="2">2.3.1.-</ecNumber>
    </submittedName>
</protein>
<dbReference type="EMBL" id="JAKIKS010000001">
    <property type="protein sequence ID" value="MCL1122923.1"/>
    <property type="molecule type" value="Genomic_DNA"/>
</dbReference>
<dbReference type="RefSeq" id="WP_248938204.1">
    <property type="nucleotide sequence ID" value="NZ_JAKIKS010000001.1"/>
</dbReference>
<dbReference type="SUPFAM" id="SSF55729">
    <property type="entry name" value="Acyl-CoA N-acyltransferases (Nat)"/>
    <property type="match status" value="1"/>
</dbReference>